<comment type="miscellaneous">
    <text evidence="14">Bacitracin is thought to be involved in the inhibition of peptidoglycan synthesis by sequestering undecaprenyl diphosphate, thereby reducing the pool of lipid carrier available.</text>
</comment>
<evidence type="ECO:0000256" key="4">
    <source>
        <dbReference type="ARBA" id="ARBA00021581"/>
    </source>
</evidence>
<dbReference type="HAMAP" id="MF_01006">
    <property type="entry name" value="Undec_diphosphatase"/>
    <property type="match status" value="1"/>
</dbReference>
<dbReference type="PANTHER" id="PTHR30622:SF3">
    <property type="entry name" value="UNDECAPRENYL-DIPHOSPHATASE"/>
    <property type="match status" value="1"/>
</dbReference>
<keyword evidence="7 14" id="KW-0378">Hydrolase</keyword>
<comment type="function">
    <text evidence="14">Catalyzes the dephosphorylation of undecaprenyl diphosphate (UPP). Confers resistance to bacitracin.</text>
</comment>
<feature type="transmembrane region" description="Helical" evidence="14">
    <location>
        <begin position="190"/>
        <end position="208"/>
    </location>
</feature>
<dbReference type="Proteomes" id="UP000019322">
    <property type="component" value="Chromosome"/>
</dbReference>
<comment type="similarity">
    <text evidence="2 14">Belongs to the UppP family.</text>
</comment>
<proteinExistence type="inferred from homology"/>
<keyword evidence="9 14" id="KW-0472">Membrane</keyword>
<evidence type="ECO:0000256" key="13">
    <source>
        <dbReference type="ARBA" id="ARBA00047594"/>
    </source>
</evidence>
<dbReference type="NCBIfam" id="NF001390">
    <property type="entry name" value="PRK00281.1-4"/>
    <property type="match status" value="1"/>
</dbReference>
<feature type="transmembrane region" description="Helical" evidence="14">
    <location>
        <begin position="55"/>
        <end position="74"/>
    </location>
</feature>
<keyword evidence="6 14" id="KW-0812">Transmembrane</keyword>
<feature type="transmembrane region" description="Helical" evidence="14">
    <location>
        <begin position="5"/>
        <end position="25"/>
    </location>
</feature>
<name>A0AA86DZ67_SULMK</name>
<keyword evidence="8 14" id="KW-1133">Transmembrane helix</keyword>
<dbReference type="GO" id="GO:0008360">
    <property type="term" value="P:regulation of cell shape"/>
    <property type="evidence" value="ECO:0007669"/>
    <property type="project" value="UniProtKB-KW"/>
</dbReference>
<feature type="transmembrane region" description="Helical" evidence="14">
    <location>
        <begin position="220"/>
        <end position="242"/>
    </location>
</feature>
<keyword evidence="14" id="KW-0961">Cell wall biogenesis/degradation</keyword>
<dbReference type="KEGG" id="smul:SMUL_2810"/>
<dbReference type="AlphaFoldDB" id="A0AA86DZ67"/>
<reference evidence="15 16" key="1">
    <citation type="journal article" date="2014" name="Environ. Microbiol.">
        <title>Insights into organohalide respiration and the versatile catabolism of Sulfurospirillum multivorans gained from comparative genomics and physiological studies.</title>
        <authorList>
            <person name="Goris T."/>
            <person name="Schubert T."/>
            <person name="Gadkari J."/>
            <person name="Wubet T."/>
            <person name="Tarkka M."/>
            <person name="Buscot F."/>
            <person name="Adrian L."/>
            <person name="Diekert G."/>
        </authorList>
    </citation>
    <scope>NUCLEOTIDE SEQUENCE [LARGE SCALE GENOMIC DNA]</scope>
    <source>
        <strain evidence="16">DM 12446 / JCM 15788 / NBRC 109480</strain>
    </source>
</reference>
<evidence type="ECO:0000256" key="7">
    <source>
        <dbReference type="ARBA" id="ARBA00022801"/>
    </source>
</evidence>
<evidence type="ECO:0000256" key="6">
    <source>
        <dbReference type="ARBA" id="ARBA00022692"/>
    </source>
</evidence>
<dbReference type="GO" id="GO:0071555">
    <property type="term" value="P:cell wall organization"/>
    <property type="evidence" value="ECO:0007669"/>
    <property type="project" value="UniProtKB-KW"/>
</dbReference>
<evidence type="ECO:0000256" key="14">
    <source>
        <dbReference type="HAMAP-Rule" id="MF_01006"/>
    </source>
</evidence>
<evidence type="ECO:0000256" key="11">
    <source>
        <dbReference type="ARBA" id="ARBA00032707"/>
    </source>
</evidence>
<evidence type="ECO:0000256" key="5">
    <source>
        <dbReference type="ARBA" id="ARBA00022475"/>
    </source>
</evidence>
<sequence>MLQSILILHVGIFVDIFQSIIMGIVEGFTEFLPVSSTGHMIIVGDWLGVKQDSMVKAYEVIIQFAAILAVVLNYKEKFSPKKIDLWMKLAVAFVPLGLVGFIFAKQVKAMFSVEIVALMFIIGGIVFLVVEKFYTPKEHFIDDVEKVSYTQALWIGIAQVFALIPGTSRAGASIIGAMLVGLTRKASAEFSFLLAFPVMCATTAYDLVKHRSELFTDTNFAVLAVGFVVSFLVAYATIKLFLKFLETFTFVSFGIYRILFGVALLAFY</sequence>
<keyword evidence="14" id="KW-0573">Peptidoglycan synthesis</keyword>
<feature type="transmembrane region" description="Helical" evidence="14">
    <location>
        <begin position="151"/>
        <end position="178"/>
    </location>
</feature>
<dbReference type="EMBL" id="CP007201">
    <property type="protein sequence ID" value="AHJ14048.1"/>
    <property type="molecule type" value="Genomic_DNA"/>
</dbReference>
<evidence type="ECO:0000256" key="9">
    <source>
        <dbReference type="ARBA" id="ARBA00023136"/>
    </source>
</evidence>
<evidence type="ECO:0000313" key="15">
    <source>
        <dbReference type="EMBL" id="AHJ14048.1"/>
    </source>
</evidence>
<comment type="subcellular location">
    <subcellularLocation>
        <location evidence="1 14">Cell membrane</location>
        <topology evidence="1 14">Multi-pass membrane protein</topology>
    </subcellularLocation>
</comment>
<comment type="catalytic activity">
    <reaction evidence="13 14">
        <text>di-trans,octa-cis-undecaprenyl diphosphate + H2O = di-trans,octa-cis-undecaprenyl phosphate + phosphate + H(+)</text>
        <dbReference type="Rhea" id="RHEA:28094"/>
        <dbReference type="ChEBI" id="CHEBI:15377"/>
        <dbReference type="ChEBI" id="CHEBI:15378"/>
        <dbReference type="ChEBI" id="CHEBI:43474"/>
        <dbReference type="ChEBI" id="CHEBI:58405"/>
        <dbReference type="ChEBI" id="CHEBI:60392"/>
        <dbReference type="EC" id="3.6.1.27"/>
    </reaction>
</comment>
<dbReference type="GO" id="GO:0009252">
    <property type="term" value="P:peptidoglycan biosynthetic process"/>
    <property type="evidence" value="ECO:0007669"/>
    <property type="project" value="UniProtKB-KW"/>
</dbReference>
<dbReference type="GO" id="GO:0005886">
    <property type="term" value="C:plasma membrane"/>
    <property type="evidence" value="ECO:0007669"/>
    <property type="project" value="UniProtKB-SubCell"/>
</dbReference>
<organism evidence="15 16">
    <name type="scientific">Sulfurospirillum multivorans (strain DM 12446 / JCM 15788 / NBRC 109480)</name>
    <dbReference type="NCBI Taxonomy" id="1150621"/>
    <lineage>
        <taxon>Bacteria</taxon>
        <taxon>Pseudomonadati</taxon>
        <taxon>Campylobacterota</taxon>
        <taxon>Epsilonproteobacteria</taxon>
        <taxon>Campylobacterales</taxon>
        <taxon>Sulfurospirillaceae</taxon>
        <taxon>Sulfurospirillum</taxon>
    </lineage>
</organism>
<evidence type="ECO:0000256" key="8">
    <source>
        <dbReference type="ARBA" id="ARBA00022989"/>
    </source>
</evidence>
<keyword evidence="10 14" id="KW-0046">Antibiotic resistance</keyword>
<feature type="transmembrane region" description="Helical" evidence="14">
    <location>
        <begin position="110"/>
        <end position="130"/>
    </location>
</feature>
<dbReference type="InterPro" id="IPR003824">
    <property type="entry name" value="UppP"/>
</dbReference>
<dbReference type="PANTHER" id="PTHR30622">
    <property type="entry name" value="UNDECAPRENYL-DIPHOSPHATASE"/>
    <property type="match status" value="1"/>
</dbReference>
<feature type="transmembrane region" description="Helical" evidence="14">
    <location>
        <begin position="86"/>
        <end position="104"/>
    </location>
</feature>
<evidence type="ECO:0000256" key="1">
    <source>
        <dbReference type="ARBA" id="ARBA00004651"/>
    </source>
</evidence>
<evidence type="ECO:0000256" key="10">
    <source>
        <dbReference type="ARBA" id="ARBA00023251"/>
    </source>
</evidence>
<dbReference type="EC" id="3.6.1.27" evidence="3 14"/>
<evidence type="ECO:0000256" key="3">
    <source>
        <dbReference type="ARBA" id="ARBA00012374"/>
    </source>
</evidence>
<evidence type="ECO:0000256" key="2">
    <source>
        <dbReference type="ARBA" id="ARBA00010621"/>
    </source>
</evidence>
<keyword evidence="14" id="KW-0133">Cell shape</keyword>
<gene>
    <name evidence="14" type="primary">uppP</name>
    <name evidence="15" type="ORF">SMUL_2810</name>
</gene>
<dbReference type="GO" id="GO:0046677">
    <property type="term" value="P:response to antibiotic"/>
    <property type="evidence" value="ECO:0007669"/>
    <property type="project" value="UniProtKB-UniRule"/>
</dbReference>
<evidence type="ECO:0000313" key="16">
    <source>
        <dbReference type="Proteomes" id="UP000019322"/>
    </source>
</evidence>
<dbReference type="Pfam" id="PF02673">
    <property type="entry name" value="BacA"/>
    <property type="match status" value="1"/>
</dbReference>
<evidence type="ECO:0000256" key="12">
    <source>
        <dbReference type="ARBA" id="ARBA00032932"/>
    </source>
</evidence>
<keyword evidence="5 14" id="KW-1003">Cell membrane</keyword>
<protein>
    <recommendedName>
        <fullName evidence="4 14">Undecaprenyl-diphosphatase</fullName>
        <ecNumber evidence="3 14">3.6.1.27</ecNumber>
    </recommendedName>
    <alternativeName>
        <fullName evidence="12 14">Bacitracin resistance protein</fullName>
    </alternativeName>
    <alternativeName>
        <fullName evidence="11 14">Undecaprenyl pyrophosphate phosphatase</fullName>
    </alternativeName>
</protein>
<dbReference type="GO" id="GO:0050380">
    <property type="term" value="F:undecaprenyl-diphosphatase activity"/>
    <property type="evidence" value="ECO:0007669"/>
    <property type="project" value="UniProtKB-UniRule"/>
</dbReference>
<accession>A0AA86DZ67</accession>
<feature type="transmembrane region" description="Helical" evidence="14">
    <location>
        <begin position="248"/>
        <end position="267"/>
    </location>
</feature>